<dbReference type="Proteomes" id="UP000239480">
    <property type="component" value="Unassembled WGS sequence"/>
</dbReference>
<evidence type="ECO:0000313" key="4">
    <source>
        <dbReference type="Proteomes" id="UP000239480"/>
    </source>
</evidence>
<feature type="compositionally biased region" description="Low complexity" evidence="2">
    <location>
        <begin position="209"/>
        <end position="247"/>
    </location>
</feature>
<feature type="region of interest" description="Disordered" evidence="2">
    <location>
        <begin position="646"/>
        <end position="715"/>
    </location>
</feature>
<sequence>MIPTFSLILDEDGIALEHRSSAGWERLGSVSIDTPDLTGALAALRAQAIALAGDTPLRSRLVIPNSQILYTSTPASGLGDDADEARILSELDGATPYDVEEITFDWHADGELLRVAAVARETLQEAEDFAAGHGFAPVCFVSIPEDDGFAGEAYFGKTQQAAILSSPDTLNAAEAAATFDDVAEPVAIEEPAPQVDWQDQAETAPDPEPGTGADVGAPPADPAIGQPQATAAAPDPVDVPVATAADAPTDHSASEPAAEADTDPADLAAAIGPAIAKPKPEADLIAESEDPDIASSDRAATKGAPAEPDNEPRPSATDAGPAADAPAAPPATEPPEEVKPLEPLIAFSSIRGNYDTAGAATSEDKSPTSTAEPTPPARTPQTVKDTAADTQKGKTKAGRKAKASAKGKGRKTPKVTAAARSSTALPTEPALTSQAPSTPSPAAPKVAVAVRGAVQSGMSEAEVLTVFGARKSAAGRRSGRAIGLAVAASIAAVVGLAALWAVAFAPSVDITLAPNAETESALLSPEAVVPLQDERPSPADALITPAPQVPEGEESALSLPGTEGAAPRTGAEGAAPGLTTDPEPDSPQSVAEPVPPVVPTTLDPDAARAAYAVTGIWQRAPERGFLPEDDQLDDLYVASIDPEVIPQDPVALPQTSSDSDIDPTLPRSPNATQTAPNEGDTVSLRDAPTAPGLSDTPATLDGTEPLAESSATGAEGVIVRKGRPFVVPPRRPETLDTSTATLVPEAENPLAEFNPRRRPGDLVETNEKATLGGRTRAQLARIRPAPRPASTQETTIALAEAARMADAETERGQEAIAAEDPLTPEQKALAVDLATATRRAVPVSPMPRLKPANISQIANRARLQQTIVEQQAAEAAALAAQQQRLTDQQAAEQRKLAAAKAAEQQKLAVARAAQEAERNKQAAIAAAKQKQAAEKAAAASAARSSGPAVSRAQRAKPTAPSSKAVARRATVKNALALNKVSLIGVYGTSSKRRALVRLPSGRYVKVKVGDRLDGGRVAAIGQGDLRYKKGSRTVTIKMPKG</sequence>
<dbReference type="RefSeq" id="WP_106203917.1">
    <property type="nucleotide sequence ID" value="NZ_PVTD01000002.1"/>
</dbReference>
<proteinExistence type="predicted"/>
<feature type="region of interest" description="Disordered" evidence="2">
    <location>
        <begin position="190"/>
        <end position="263"/>
    </location>
</feature>
<gene>
    <name evidence="3" type="ORF">CLV78_102152</name>
</gene>
<dbReference type="EMBL" id="PVTD01000002">
    <property type="protein sequence ID" value="PRY24978.1"/>
    <property type="molecule type" value="Genomic_DNA"/>
</dbReference>
<organism evidence="3 4">
    <name type="scientific">Aliiruegeria haliotis</name>
    <dbReference type="NCBI Taxonomy" id="1280846"/>
    <lineage>
        <taxon>Bacteria</taxon>
        <taxon>Pseudomonadati</taxon>
        <taxon>Pseudomonadota</taxon>
        <taxon>Alphaproteobacteria</taxon>
        <taxon>Rhodobacterales</taxon>
        <taxon>Roseobacteraceae</taxon>
        <taxon>Aliiruegeria</taxon>
    </lineage>
</organism>
<feature type="compositionally biased region" description="Low complexity" evidence="2">
    <location>
        <begin position="936"/>
        <end position="952"/>
    </location>
</feature>
<reference evidence="3 4" key="1">
    <citation type="submission" date="2018-03" db="EMBL/GenBank/DDBJ databases">
        <title>Genomic Encyclopedia of Archaeal and Bacterial Type Strains, Phase II (KMG-II): from individual species to whole genera.</title>
        <authorList>
            <person name="Goeker M."/>
        </authorList>
    </citation>
    <scope>NUCLEOTIDE SEQUENCE [LARGE SCALE GENOMIC DNA]</scope>
    <source>
        <strain evidence="3 4">DSM 29328</strain>
    </source>
</reference>
<feature type="coiled-coil region" evidence="1">
    <location>
        <begin position="868"/>
        <end position="933"/>
    </location>
</feature>
<feature type="compositionally biased region" description="Basic residues" evidence="2">
    <location>
        <begin position="393"/>
        <end position="413"/>
    </location>
</feature>
<evidence type="ECO:0000313" key="3">
    <source>
        <dbReference type="EMBL" id="PRY24978.1"/>
    </source>
</evidence>
<keyword evidence="1" id="KW-0175">Coiled coil</keyword>
<dbReference type="InterPro" id="IPR018065">
    <property type="entry name" value="Ribosomal_eL34_CS"/>
</dbReference>
<dbReference type="AlphaFoldDB" id="A0A2T0RV12"/>
<feature type="compositionally biased region" description="Low complexity" evidence="2">
    <location>
        <begin position="316"/>
        <end position="326"/>
    </location>
</feature>
<feature type="compositionally biased region" description="Polar residues" evidence="2">
    <location>
        <begin position="667"/>
        <end position="676"/>
    </location>
</feature>
<feature type="region of interest" description="Disordered" evidence="2">
    <location>
        <begin position="275"/>
        <end position="442"/>
    </location>
</feature>
<evidence type="ECO:0000256" key="2">
    <source>
        <dbReference type="SAM" id="MobiDB-lite"/>
    </source>
</evidence>
<accession>A0A2T0RV12</accession>
<name>A0A2T0RV12_9RHOB</name>
<dbReference type="InterPro" id="IPR043129">
    <property type="entry name" value="ATPase_NBD"/>
</dbReference>
<feature type="region of interest" description="Disordered" evidence="2">
    <location>
        <begin position="536"/>
        <end position="602"/>
    </location>
</feature>
<comment type="caution">
    <text evidence="3">The sequence shown here is derived from an EMBL/GenBank/DDBJ whole genome shotgun (WGS) entry which is preliminary data.</text>
</comment>
<protein>
    <submittedName>
        <fullName evidence="3">Type IV pilus biogenesis protein PilP</fullName>
    </submittedName>
</protein>
<dbReference type="OrthoDB" id="7870459at2"/>
<dbReference type="PROSITE" id="PS01145">
    <property type="entry name" value="RIBOSOMAL_L34E"/>
    <property type="match status" value="1"/>
</dbReference>
<evidence type="ECO:0000256" key="1">
    <source>
        <dbReference type="SAM" id="Coils"/>
    </source>
</evidence>
<feature type="region of interest" description="Disordered" evidence="2">
    <location>
        <begin position="936"/>
        <end position="965"/>
    </location>
</feature>
<keyword evidence="4" id="KW-1185">Reference proteome</keyword>
<dbReference type="SUPFAM" id="SSF53067">
    <property type="entry name" value="Actin-like ATPase domain"/>
    <property type="match status" value="1"/>
</dbReference>